<evidence type="ECO:0000256" key="1">
    <source>
        <dbReference type="ARBA" id="ARBA00004481"/>
    </source>
</evidence>
<evidence type="ECO:0000256" key="5">
    <source>
        <dbReference type="ARBA" id="ARBA00023034"/>
    </source>
</evidence>
<keyword evidence="5" id="KW-0333">Golgi apparatus</keyword>
<dbReference type="PANTHER" id="PTHR45905">
    <property type="entry name" value="GOLGI-LOCALIZED, GAMMA-ADAPTIN EAR CONTAINING, ARF BINDING PROTEIN"/>
    <property type="match status" value="1"/>
</dbReference>
<dbReference type="InterPro" id="IPR008153">
    <property type="entry name" value="GAE_dom"/>
</dbReference>
<dbReference type="GO" id="GO:0031267">
    <property type="term" value="F:small GTPase binding"/>
    <property type="evidence" value="ECO:0007669"/>
    <property type="project" value="InterPro"/>
</dbReference>
<evidence type="ECO:0000259" key="6">
    <source>
        <dbReference type="PROSITE" id="PS50180"/>
    </source>
</evidence>
<dbReference type="EMBL" id="HBFX01051331">
    <property type="protein sequence ID" value="CAD8979935.1"/>
    <property type="molecule type" value="Transcribed_RNA"/>
</dbReference>
<organism evidence="7">
    <name type="scientific">Hemiselmis andersenii</name>
    <name type="common">Cryptophyte alga</name>
    <dbReference type="NCBI Taxonomy" id="464988"/>
    <lineage>
        <taxon>Eukaryota</taxon>
        <taxon>Cryptophyceae</taxon>
        <taxon>Cryptomonadales</taxon>
        <taxon>Hemiselmidaceae</taxon>
        <taxon>Hemiselmis</taxon>
    </lineage>
</organism>
<dbReference type="SMART" id="SM00809">
    <property type="entry name" value="Alpha_adaptinC2"/>
    <property type="match status" value="1"/>
</dbReference>
<accession>A0A7S1HEL5</accession>
<dbReference type="AlphaFoldDB" id="A0A7S1HEL5"/>
<keyword evidence="3" id="KW-0813">Transport</keyword>
<dbReference type="GO" id="GO:0005802">
    <property type="term" value="C:trans-Golgi network"/>
    <property type="evidence" value="ECO:0007669"/>
    <property type="project" value="InterPro"/>
</dbReference>
<evidence type="ECO:0000256" key="2">
    <source>
        <dbReference type="ARBA" id="ARBA00004555"/>
    </source>
</evidence>
<dbReference type="GO" id="GO:0006886">
    <property type="term" value="P:intracellular protein transport"/>
    <property type="evidence" value="ECO:0007669"/>
    <property type="project" value="InterPro"/>
</dbReference>
<dbReference type="Gene3D" id="2.60.40.1230">
    <property type="match status" value="1"/>
</dbReference>
<comment type="subcellular location">
    <subcellularLocation>
        <location evidence="1">Endosome membrane</location>
        <topology evidence="1">Peripheral membrane protein</topology>
    </subcellularLocation>
    <subcellularLocation>
        <location evidence="2">Golgi apparatus</location>
    </subcellularLocation>
</comment>
<dbReference type="Pfam" id="PF02883">
    <property type="entry name" value="Alpha_adaptinC2"/>
    <property type="match status" value="1"/>
</dbReference>
<evidence type="ECO:0000313" key="7">
    <source>
        <dbReference type="EMBL" id="CAD8979935.1"/>
    </source>
</evidence>
<sequence length="144" mass="15066">MATPQAPVAAPTPVGGGGLGLSAAGNPQMLAYDKNGITARMELVKHPSNKTLTQINASFTSSNAVPVTNFTFQAAVPKHAKLQINPPSSTTIPPSNSGTVTQVFRISNPMHDQKILSMRIKLDFALNGNSVSDVVQLDCFPPGV</sequence>
<dbReference type="GO" id="GO:0006893">
    <property type="term" value="P:Golgi to plasma membrane transport"/>
    <property type="evidence" value="ECO:0007669"/>
    <property type="project" value="TreeGrafter"/>
</dbReference>
<dbReference type="PROSITE" id="PS50180">
    <property type="entry name" value="GAE"/>
    <property type="match status" value="1"/>
</dbReference>
<dbReference type="GO" id="GO:0034394">
    <property type="term" value="P:protein localization to cell surface"/>
    <property type="evidence" value="ECO:0007669"/>
    <property type="project" value="TreeGrafter"/>
</dbReference>
<evidence type="ECO:0000256" key="3">
    <source>
        <dbReference type="ARBA" id="ARBA00022448"/>
    </source>
</evidence>
<dbReference type="PANTHER" id="PTHR45905:SF1">
    <property type="entry name" value="GOLGI-LOCALIZED, GAMMA-ADAPTIN EAR CONTAINING, ARF BINDING PROTEIN"/>
    <property type="match status" value="1"/>
</dbReference>
<reference evidence="7" key="1">
    <citation type="submission" date="2021-01" db="EMBL/GenBank/DDBJ databases">
        <authorList>
            <person name="Corre E."/>
            <person name="Pelletier E."/>
            <person name="Niang G."/>
            <person name="Scheremetjew M."/>
            <person name="Finn R."/>
            <person name="Kale V."/>
            <person name="Holt S."/>
            <person name="Cochrane G."/>
            <person name="Meng A."/>
            <person name="Brown T."/>
            <person name="Cohen L."/>
        </authorList>
    </citation>
    <scope>NUCLEOTIDE SEQUENCE</scope>
    <source>
        <strain evidence="7">CCMP644</strain>
    </source>
</reference>
<evidence type="ECO:0000256" key="4">
    <source>
        <dbReference type="ARBA" id="ARBA00022927"/>
    </source>
</evidence>
<dbReference type="InterPro" id="IPR008152">
    <property type="entry name" value="Clathrin_a/b/g-adaptin_app_Ig"/>
</dbReference>
<feature type="domain" description="GAE" evidence="6">
    <location>
        <begin position="24"/>
        <end position="141"/>
    </location>
</feature>
<protein>
    <recommendedName>
        <fullName evidence="6">GAE domain-containing protein</fullName>
    </recommendedName>
</protein>
<dbReference type="SUPFAM" id="SSF49348">
    <property type="entry name" value="Clathrin adaptor appendage domain"/>
    <property type="match status" value="1"/>
</dbReference>
<name>A0A7S1HEL5_HEMAN</name>
<gene>
    <name evidence="7" type="ORF">HAND00432_LOCUS30945</name>
</gene>
<dbReference type="InterPro" id="IPR013041">
    <property type="entry name" value="Clathrin_app_Ig-like_sf"/>
</dbReference>
<keyword evidence="4" id="KW-0653">Protein transport</keyword>
<dbReference type="InterPro" id="IPR027422">
    <property type="entry name" value="GGA1-3"/>
</dbReference>
<proteinExistence type="predicted"/>
<dbReference type="GO" id="GO:0010008">
    <property type="term" value="C:endosome membrane"/>
    <property type="evidence" value="ECO:0007669"/>
    <property type="project" value="UniProtKB-SubCell"/>
</dbReference>